<organism evidence="2 3">
    <name type="scientific">Haloferula chungangensis</name>
    <dbReference type="NCBI Taxonomy" id="1048331"/>
    <lineage>
        <taxon>Bacteria</taxon>
        <taxon>Pseudomonadati</taxon>
        <taxon>Verrucomicrobiota</taxon>
        <taxon>Verrucomicrobiia</taxon>
        <taxon>Verrucomicrobiales</taxon>
        <taxon>Verrucomicrobiaceae</taxon>
        <taxon>Haloferula</taxon>
    </lineage>
</organism>
<accession>A0ABW2LDS9</accession>
<evidence type="ECO:0000256" key="1">
    <source>
        <dbReference type="SAM" id="SignalP"/>
    </source>
</evidence>
<evidence type="ECO:0000313" key="3">
    <source>
        <dbReference type="Proteomes" id="UP001596472"/>
    </source>
</evidence>
<dbReference type="RefSeq" id="WP_379716934.1">
    <property type="nucleotide sequence ID" value="NZ_JBHTBS010000034.1"/>
</dbReference>
<dbReference type="Proteomes" id="UP001596472">
    <property type="component" value="Unassembled WGS sequence"/>
</dbReference>
<evidence type="ECO:0000313" key="2">
    <source>
        <dbReference type="EMBL" id="MFC7339671.1"/>
    </source>
</evidence>
<protein>
    <submittedName>
        <fullName evidence="2">Uncharacterized protein</fullName>
    </submittedName>
</protein>
<dbReference type="EMBL" id="JBHTBS010000034">
    <property type="protein sequence ID" value="MFC7339671.1"/>
    <property type="molecule type" value="Genomic_DNA"/>
</dbReference>
<proteinExistence type="predicted"/>
<reference evidence="3" key="1">
    <citation type="journal article" date="2019" name="Int. J. Syst. Evol. Microbiol.">
        <title>The Global Catalogue of Microorganisms (GCM) 10K type strain sequencing project: providing services to taxonomists for standard genome sequencing and annotation.</title>
        <authorList>
            <consortium name="The Broad Institute Genomics Platform"/>
            <consortium name="The Broad Institute Genome Sequencing Center for Infectious Disease"/>
            <person name="Wu L."/>
            <person name="Ma J."/>
        </authorList>
    </citation>
    <scope>NUCLEOTIDE SEQUENCE [LARGE SCALE GENOMIC DNA]</scope>
    <source>
        <strain evidence="3">CGMCC 4.1467</strain>
    </source>
</reference>
<keyword evidence="3" id="KW-1185">Reference proteome</keyword>
<sequence>MRPLILTLSIFLVGSVCLADDSAVSLAKRVIRDKSDELQIATRPVSYVDSKKVQAEKASTQAEAIIEAYVLSDSAPEKVTIAYAIRVLADRYQSIYYASKREEIHKNIVVLSERLQELENAEQDGDGDA</sequence>
<name>A0ABW2LDS9_9BACT</name>
<gene>
    <name evidence="2" type="ORF">ACFQY0_20975</name>
</gene>
<feature type="chain" id="PRO_5045182029" evidence="1">
    <location>
        <begin position="20"/>
        <end position="129"/>
    </location>
</feature>
<keyword evidence="1" id="KW-0732">Signal</keyword>
<feature type="signal peptide" evidence="1">
    <location>
        <begin position="1"/>
        <end position="19"/>
    </location>
</feature>
<comment type="caution">
    <text evidence="2">The sequence shown here is derived from an EMBL/GenBank/DDBJ whole genome shotgun (WGS) entry which is preliminary data.</text>
</comment>